<dbReference type="STRING" id="1203610.HMPREF1536_05096"/>
<dbReference type="AlphaFoldDB" id="A0A0F5IQP5"/>
<dbReference type="Gene3D" id="1.10.150.20">
    <property type="entry name" value="5' to 3' exonuclease, C-terminal subdomain"/>
    <property type="match status" value="1"/>
</dbReference>
<dbReference type="SUPFAM" id="SSF47789">
    <property type="entry name" value="C-terminal domain of RNA polymerase alpha subunit"/>
    <property type="match status" value="1"/>
</dbReference>
<organism evidence="1 2">
    <name type="scientific">Parabacteroides gordonii MS-1 = DSM 23371</name>
    <dbReference type="NCBI Taxonomy" id="1203610"/>
    <lineage>
        <taxon>Bacteria</taxon>
        <taxon>Pseudomonadati</taxon>
        <taxon>Bacteroidota</taxon>
        <taxon>Bacteroidia</taxon>
        <taxon>Bacteroidales</taxon>
        <taxon>Tannerellaceae</taxon>
        <taxon>Parabacteroides</taxon>
    </lineage>
</organism>
<dbReference type="HOGENOM" id="CLU_1665908_0_0_10"/>
<accession>A0A0F5IQP5</accession>
<proteinExistence type="predicted"/>
<reference evidence="1 2" key="1">
    <citation type="submission" date="2013-04" db="EMBL/GenBank/DDBJ databases">
        <title>The Genome Sequence of Parabacteroides gordonii DSM 23371.</title>
        <authorList>
            <consortium name="The Broad Institute Genomics Platform"/>
            <person name="Earl A."/>
            <person name="Ward D."/>
            <person name="Feldgarden M."/>
            <person name="Gevers D."/>
            <person name="Martens E."/>
            <person name="Sakamoto M."/>
            <person name="Benno Y."/>
            <person name="Suzuki N."/>
            <person name="Matsunaga N."/>
            <person name="Koshihara K."/>
            <person name="Seki M."/>
            <person name="Komiya H."/>
            <person name="Walker B."/>
            <person name="Young S."/>
            <person name="Zeng Q."/>
            <person name="Gargeya S."/>
            <person name="Fitzgerald M."/>
            <person name="Haas B."/>
            <person name="Abouelleil A."/>
            <person name="Allen A.W."/>
            <person name="Alvarado L."/>
            <person name="Arachchi H.M."/>
            <person name="Berlin A.M."/>
            <person name="Chapman S.B."/>
            <person name="Gainer-Dewar J."/>
            <person name="Goldberg J."/>
            <person name="Griggs A."/>
            <person name="Gujja S."/>
            <person name="Hansen M."/>
            <person name="Howarth C."/>
            <person name="Imamovic A."/>
            <person name="Ireland A."/>
            <person name="Larimer J."/>
            <person name="McCowan C."/>
            <person name="Murphy C."/>
            <person name="Pearson M."/>
            <person name="Poon T.W."/>
            <person name="Priest M."/>
            <person name="Roberts A."/>
            <person name="Saif S."/>
            <person name="Shea T."/>
            <person name="Sisk P."/>
            <person name="Sykes S."/>
            <person name="Wortman J."/>
            <person name="Nusbaum C."/>
            <person name="Birren B."/>
        </authorList>
    </citation>
    <scope>NUCLEOTIDE SEQUENCE [LARGE SCALE GENOMIC DNA]</scope>
    <source>
        <strain evidence="1 2">MS-1</strain>
    </source>
</reference>
<sequence>MNGIGWITVAEAARLCGTDELRITLWMNGNHIAYARFDGILMIDGASLATLFSRNRVATIYEDVAQQRGKPGRPGRLRRLLDTPLDTFGLSQRIVRACRELGVFTVEHLLVHLRRFRFSRLYCVRNFGSGSAAETLRRLRQDGLTDSGSPRDFKVLYP</sequence>
<gene>
    <name evidence="1" type="ORF">HMPREF1536_05096</name>
</gene>
<dbReference type="RefSeq" id="WP_028728044.1">
    <property type="nucleotide sequence ID" value="NZ_AUAE01000025.1"/>
</dbReference>
<keyword evidence="2" id="KW-1185">Reference proteome</keyword>
<comment type="caution">
    <text evidence="1">The sequence shown here is derived from an EMBL/GenBank/DDBJ whole genome shotgun (WGS) entry which is preliminary data.</text>
</comment>
<dbReference type="Proteomes" id="UP000033035">
    <property type="component" value="Unassembled WGS sequence"/>
</dbReference>
<dbReference type="PATRIC" id="fig|1203610.3.peg.5207"/>
<evidence type="ECO:0000313" key="2">
    <source>
        <dbReference type="Proteomes" id="UP000033035"/>
    </source>
</evidence>
<name>A0A0F5IQP5_9BACT</name>
<dbReference type="EMBL" id="AQHW01000029">
    <property type="protein sequence ID" value="KKB47452.1"/>
    <property type="molecule type" value="Genomic_DNA"/>
</dbReference>
<evidence type="ECO:0000313" key="1">
    <source>
        <dbReference type="EMBL" id="KKB47452.1"/>
    </source>
</evidence>
<protein>
    <submittedName>
        <fullName evidence="1">Uncharacterized protein</fullName>
    </submittedName>
</protein>